<dbReference type="Proteomes" id="UP000814140">
    <property type="component" value="Unassembled WGS sequence"/>
</dbReference>
<evidence type="ECO:0000313" key="2">
    <source>
        <dbReference type="Proteomes" id="UP000814140"/>
    </source>
</evidence>
<organism evidence="1 2">
    <name type="scientific">Artomyces pyxidatus</name>
    <dbReference type="NCBI Taxonomy" id="48021"/>
    <lineage>
        <taxon>Eukaryota</taxon>
        <taxon>Fungi</taxon>
        <taxon>Dikarya</taxon>
        <taxon>Basidiomycota</taxon>
        <taxon>Agaricomycotina</taxon>
        <taxon>Agaricomycetes</taxon>
        <taxon>Russulales</taxon>
        <taxon>Auriscalpiaceae</taxon>
        <taxon>Artomyces</taxon>
    </lineage>
</organism>
<comment type="caution">
    <text evidence="1">The sequence shown here is derived from an EMBL/GenBank/DDBJ whole genome shotgun (WGS) entry which is preliminary data.</text>
</comment>
<keyword evidence="2" id="KW-1185">Reference proteome</keyword>
<sequence>MLNITDVILPGESRDDGLVYSLQCCRPNDGDILQTRNSLPVALVFVHGVSLHKEAWLPLIERLFAIQAAAGPGALHISEAWTIDLINHGQAGHMNERSLLRYPETFGGNQSNRMLRTLLGSGLIQEGASIVAVGHSGGAVAMVLSTIGYPLWNLPYTSVIVIEPAMMPRSVYAGIFSEPTPWVTVMEATKSRKDIWPTREAAREWFGKRLPWSRWHPRSLDLFVEKALRQLPTATYPDVHTGVTLSCTRKQESLSYSRFEDCVDSLERLRELSTVIPVHCILGSVTSIVSHKMRQGIFDICRGESLGSVTVLEGVGHFIVQEDPDRLANTIWGALNKQTFASRSRL</sequence>
<evidence type="ECO:0000313" key="1">
    <source>
        <dbReference type="EMBL" id="KAI0063916.1"/>
    </source>
</evidence>
<reference evidence="1" key="1">
    <citation type="submission" date="2021-03" db="EMBL/GenBank/DDBJ databases">
        <authorList>
            <consortium name="DOE Joint Genome Institute"/>
            <person name="Ahrendt S."/>
            <person name="Looney B.P."/>
            <person name="Miyauchi S."/>
            <person name="Morin E."/>
            <person name="Drula E."/>
            <person name="Courty P.E."/>
            <person name="Chicoki N."/>
            <person name="Fauchery L."/>
            <person name="Kohler A."/>
            <person name="Kuo A."/>
            <person name="Labutti K."/>
            <person name="Pangilinan J."/>
            <person name="Lipzen A."/>
            <person name="Riley R."/>
            <person name="Andreopoulos W."/>
            <person name="He G."/>
            <person name="Johnson J."/>
            <person name="Barry K.W."/>
            <person name="Grigoriev I.V."/>
            <person name="Nagy L."/>
            <person name="Hibbett D."/>
            <person name="Henrissat B."/>
            <person name="Matheny P.B."/>
            <person name="Labbe J."/>
            <person name="Martin F."/>
        </authorList>
    </citation>
    <scope>NUCLEOTIDE SEQUENCE</scope>
    <source>
        <strain evidence="1">HHB10654</strain>
    </source>
</reference>
<accession>A0ACB8T6Y9</accession>
<name>A0ACB8T6Y9_9AGAM</name>
<reference evidence="1" key="2">
    <citation type="journal article" date="2022" name="New Phytol.">
        <title>Evolutionary transition to the ectomycorrhizal habit in the genomes of a hyperdiverse lineage of mushroom-forming fungi.</title>
        <authorList>
            <person name="Looney B."/>
            <person name="Miyauchi S."/>
            <person name="Morin E."/>
            <person name="Drula E."/>
            <person name="Courty P.E."/>
            <person name="Kohler A."/>
            <person name="Kuo A."/>
            <person name="LaButti K."/>
            <person name="Pangilinan J."/>
            <person name="Lipzen A."/>
            <person name="Riley R."/>
            <person name="Andreopoulos W."/>
            <person name="He G."/>
            <person name="Johnson J."/>
            <person name="Nolan M."/>
            <person name="Tritt A."/>
            <person name="Barry K.W."/>
            <person name="Grigoriev I.V."/>
            <person name="Nagy L.G."/>
            <person name="Hibbett D."/>
            <person name="Henrissat B."/>
            <person name="Matheny P.B."/>
            <person name="Labbe J."/>
            <person name="Martin F.M."/>
        </authorList>
    </citation>
    <scope>NUCLEOTIDE SEQUENCE</scope>
    <source>
        <strain evidence="1">HHB10654</strain>
    </source>
</reference>
<proteinExistence type="predicted"/>
<dbReference type="EMBL" id="MU277201">
    <property type="protein sequence ID" value="KAI0063916.1"/>
    <property type="molecule type" value="Genomic_DNA"/>
</dbReference>
<gene>
    <name evidence="1" type="ORF">BV25DRAFT_1869640</name>
</gene>
<protein>
    <submittedName>
        <fullName evidence="1">Alpha/beta-hydrolase</fullName>
    </submittedName>
</protein>